<dbReference type="InterPro" id="IPR050491">
    <property type="entry name" value="AmpC-like"/>
</dbReference>
<name>A0A1B3ZFX8_9SPHN</name>
<feature type="chain" id="PRO_5008556495" evidence="2">
    <location>
        <begin position="29"/>
        <end position="667"/>
    </location>
</feature>
<accession>A0A1B3ZFX8</accession>
<dbReference type="OrthoDB" id="119951at2"/>
<keyword evidence="2" id="KW-0732">Signal</keyword>
<dbReference type="RefSeq" id="WP_069206848.1">
    <property type="nucleotide sequence ID" value="NZ_CP014168.1"/>
</dbReference>
<evidence type="ECO:0000259" key="3">
    <source>
        <dbReference type="Pfam" id="PF00144"/>
    </source>
</evidence>
<keyword evidence="1" id="KW-1133">Transmembrane helix</keyword>
<dbReference type="AlphaFoldDB" id="A0A1B3ZFX8"/>
<dbReference type="InterPro" id="IPR012338">
    <property type="entry name" value="Beta-lactam/transpept-like"/>
</dbReference>
<dbReference type="Pfam" id="PF00144">
    <property type="entry name" value="Beta-lactamase"/>
    <property type="match status" value="1"/>
</dbReference>
<dbReference type="KEGG" id="span:AWL63_22675"/>
<dbReference type="PANTHER" id="PTHR46825">
    <property type="entry name" value="D-ALANYL-D-ALANINE-CARBOXYPEPTIDASE/ENDOPEPTIDASE AMPH"/>
    <property type="match status" value="1"/>
</dbReference>
<feature type="transmembrane region" description="Helical" evidence="1">
    <location>
        <begin position="521"/>
        <end position="545"/>
    </location>
</feature>
<feature type="transmembrane region" description="Helical" evidence="1">
    <location>
        <begin position="601"/>
        <end position="625"/>
    </location>
</feature>
<keyword evidence="4" id="KW-0378">Hydrolase</keyword>
<dbReference type="Proteomes" id="UP000094256">
    <property type="component" value="Chromosome"/>
</dbReference>
<reference evidence="4 5" key="1">
    <citation type="submission" date="2016-01" db="EMBL/GenBank/DDBJ databases">
        <title>Complete genome and mega plasmid sequence of Sphingomonas panacis DCY99 elicits systemic resistance in rice to Xanthomonas oryzae.</title>
        <authorList>
            <person name="Kim Y.J."/>
            <person name="Yang D.C."/>
            <person name="Sing P."/>
        </authorList>
    </citation>
    <scope>NUCLEOTIDE SEQUENCE [LARGE SCALE GENOMIC DNA]</scope>
    <source>
        <strain evidence="4 5">DCY99</strain>
    </source>
</reference>
<evidence type="ECO:0000313" key="4">
    <source>
        <dbReference type="EMBL" id="AOH86342.1"/>
    </source>
</evidence>
<dbReference type="GO" id="GO:0016787">
    <property type="term" value="F:hydrolase activity"/>
    <property type="evidence" value="ECO:0007669"/>
    <property type="project" value="UniProtKB-KW"/>
</dbReference>
<dbReference type="SUPFAM" id="SSF56601">
    <property type="entry name" value="beta-lactamase/transpeptidase-like"/>
    <property type="match status" value="1"/>
</dbReference>
<dbReference type="PANTHER" id="PTHR46825:SF9">
    <property type="entry name" value="BETA-LACTAMASE-RELATED DOMAIN-CONTAINING PROTEIN"/>
    <property type="match status" value="1"/>
</dbReference>
<sequence length="667" mass="72085">MRKQLTKAATRLLRLVLPSVLLIGAPIAAQVPATLVPAKPVAAAQSVPIVPAATGVPTLTKTDVDAWLDGLFPYGLDTGNIAGAVVVVVKDGQVVTERGYGYADRKAGKPVDPDTTLFRPGSISKLFTWTAVMQQVQAGKLDLDRDINTYLDFKIPPAYGKPVTLRNLMTHTGGFEETAKYLIAIDPRDNRPLDVALKRSIPARIYAPGSMPAYSNYGASLAGYIVQRVSGEAFEAYVQHHIFAPLGMTRSSFVQPLPANLAPLLSKGYVIASDDPKPYEIIPLSPAGALSATGADMAKFMIAHLSASNPLLDAKTARLMYAAANTPIPGMPAMALGFYHEDRNGLNIIGHGGDTDWFHSDLHLYLDKGVGLYMSFNSAGKDGAAHVLRQRVFDSFTDRYFPAKPVAQPTLATAAEHGRAMVGNYVSSRGSTTNWLRIANLIGQPTVALNPDNTITVSSLTDPAGVPKRWREVAPWQWQEVGGSDRLGAKVQDGRVVALAPQGFAPIFLFVPASTGMNAAWIIPVLLVALAVMLAVALSWPIVALTRRRYGYRSTVSGRPLRLRRATALTAWIMLAIAVGWMAMLSALSSDVAYFDGRLDIWMRLVQLLSLAAIVGTALAVWNAWTLARAPQKHWATLLWAVVVAVAMLFLVWLIFDMRTLTPSLNF</sequence>
<protein>
    <submittedName>
        <fullName evidence="4">Serine hydrolase</fullName>
    </submittedName>
</protein>
<keyword evidence="5" id="KW-1185">Reference proteome</keyword>
<evidence type="ECO:0000256" key="2">
    <source>
        <dbReference type="SAM" id="SignalP"/>
    </source>
</evidence>
<proteinExistence type="predicted"/>
<feature type="domain" description="Beta-lactamase-related" evidence="3">
    <location>
        <begin position="71"/>
        <end position="390"/>
    </location>
</feature>
<keyword evidence="1" id="KW-0812">Transmembrane</keyword>
<feature type="signal peptide" evidence="2">
    <location>
        <begin position="1"/>
        <end position="28"/>
    </location>
</feature>
<dbReference type="InterPro" id="IPR001466">
    <property type="entry name" value="Beta-lactam-related"/>
</dbReference>
<keyword evidence="1" id="KW-0472">Membrane</keyword>
<evidence type="ECO:0000256" key="1">
    <source>
        <dbReference type="SAM" id="Phobius"/>
    </source>
</evidence>
<feature type="transmembrane region" description="Helical" evidence="1">
    <location>
        <begin position="637"/>
        <end position="656"/>
    </location>
</feature>
<organism evidence="4 5">
    <name type="scientific">Sphingomonas panacis</name>
    <dbReference type="NCBI Taxonomy" id="1560345"/>
    <lineage>
        <taxon>Bacteria</taxon>
        <taxon>Pseudomonadati</taxon>
        <taxon>Pseudomonadota</taxon>
        <taxon>Alphaproteobacteria</taxon>
        <taxon>Sphingomonadales</taxon>
        <taxon>Sphingomonadaceae</taxon>
        <taxon>Sphingomonas</taxon>
    </lineage>
</organism>
<gene>
    <name evidence="4" type="ORF">AWL63_22675</name>
</gene>
<dbReference type="Gene3D" id="3.40.710.10">
    <property type="entry name" value="DD-peptidase/beta-lactamase superfamily"/>
    <property type="match status" value="1"/>
</dbReference>
<dbReference type="EMBL" id="CP014168">
    <property type="protein sequence ID" value="AOH86342.1"/>
    <property type="molecule type" value="Genomic_DNA"/>
</dbReference>
<evidence type="ECO:0000313" key="5">
    <source>
        <dbReference type="Proteomes" id="UP000094256"/>
    </source>
</evidence>
<feature type="transmembrane region" description="Helical" evidence="1">
    <location>
        <begin position="566"/>
        <end position="589"/>
    </location>
</feature>
<dbReference type="STRING" id="1560345.AWL63_22675"/>